<dbReference type="PATRIC" id="fig|1291734.4.peg.172"/>
<dbReference type="AlphaFoldDB" id="A0A0R1JI54"/>
<dbReference type="OrthoDB" id="2314915at2"/>
<evidence type="ECO:0000313" key="1">
    <source>
        <dbReference type="EMBL" id="KRK70982.1"/>
    </source>
</evidence>
<protein>
    <submittedName>
        <fullName evidence="1">Uncharacterized protein</fullName>
    </submittedName>
</protein>
<organism evidence="1 2">
    <name type="scientific">Lacticaseibacillus nasuensis JCM 17158</name>
    <dbReference type="NCBI Taxonomy" id="1291734"/>
    <lineage>
        <taxon>Bacteria</taxon>
        <taxon>Bacillati</taxon>
        <taxon>Bacillota</taxon>
        <taxon>Bacilli</taxon>
        <taxon>Lactobacillales</taxon>
        <taxon>Lactobacillaceae</taxon>
        <taxon>Lacticaseibacillus</taxon>
    </lineage>
</organism>
<name>A0A0R1JI54_9LACO</name>
<proteinExistence type="predicted"/>
<dbReference type="STRING" id="1291734.FD02_GL000164"/>
<dbReference type="Proteomes" id="UP000051804">
    <property type="component" value="Unassembled WGS sequence"/>
</dbReference>
<accession>A0A0R1JI54</accession>
<gene>
    <name evidence="1" type="ORF">FD02_GL000164</name>
</gene>
<comment type="caution">
    <text evidence="1">The sequence shown here is derived from an EMBL/GenBank/DDBJ whole genome shotgun (WGS) entry which is preliminary data.</text>
</comment>
<sequence>MKPTEDVTREQKIEGADAIMDKGYITEHDEPAMMDKAWCAPFLEQINDELRLRTVAARAKLQLFHYYSGDGVIIYDPKQLTEADAKRNLRQALGYHK</sequence>
<dbReference type="RefSeq" id="WP_056951635.1">
    <property type="nucleotide sequence ID" value="NZ_AZDJ01000030.1"/>
</dbReference>
<keyword evidence="2" id="KW-1185">Reference proteome</keyword>
<dbReference type="EMBL" id="AZDJ01000030">
    <property type="protein sequence ID" value="KRK70982.1"/>
    <property type="molecule type" value="Genomic_DNA"/>
</dbReference>
<reference evidence="1 2" key="1">
    <citation type="journal article" date="2015" name="Genome Announc.">
        <title>Expanding the biotechnology potential of lactobacilli through comparative genomics of 213 strains and associated genera.</title>
        <authorList>
            <person name="Sun Z."/>
            <person name="Harris H.M."/>
            <person name="McCann A."/>
            <person name="Guo C."/>
            <person name="Argimon S."/>
            <person name="Zhang W."/>
            <person name="Yang X."/>
            <person name="Jeffery I.B."/>
            <person name="Cooney J.C."/>
            <person name="Kagawa T.F."/>
            <person name="Liu W."/>
            <person name="Song Y."/>
            <person name="Salvetti E."/>
            <person name="Wrobel A."/>
            <person name="Rasinkangas P."/>
            <person name="Parkhill J."/>
            <person name="Rea M.C."/>
            <person name="O'Sullivan O."/>
            <person name="Ritari J."/>
            <person name="Douillard F.P."/>
            <person name="Paul Ross R."/>
            <person name="Yang R."/>
            <person name="Briner A.E."/>
            <person name="Felis G.E."/>
            <person name="de Vos W.M."/>
            <person name="Barrangou R."/>
            <person name="Klaenhammer T.R."/>
            <person name="Caufield P.W."/>
            <person name="Cui Y."/>
            <person name="Zhang H."/>
            <person name="O'Toole P.W."/>
        </authorList>
    </citation>
    <scope>NUCLEOTIDE SEQUENCE [LARGE SCALE GENOMIC DNA]</scope>
    <source>
        <strain evidence="1 2">JCM 17158</strain>
    </source>
</reference>
<evidence type="ECO:0000313" key="2">
    <source>
        <dbReference type="Proteomes" id="UP000051804"/>
    </source>
</evidence>